<keyword evidence="7 9" id="KW-1133">Transmembrane helix</keyword>
<evidence type="ECO:0000256" key="7">
    <source>
        <dbReference type="ARBA" id="ARBA00022989"/>
    </source>
</evidence>
<dbReference type="PROSITE" id="PS50928">
    <property type="entry name" value="ABC_TM1"/>
    <property type="match status" value="1"/>
</dbReference>
<feature type="transmembrane region" description="Helical" evidence="9">
    <location>
        <begin position="96"/>
        <end position="121"/>
    </location>
</feature>
<evidence type="ECO:0000256" key="1">
    <source>
        <dbReference type="ARBA" id="ARBA00004651"/>
    </source>
</evidence>
<dbReference type="GO" id="GO:0006817">
    <property type="term" value="P:phosphate ion transport"/>
    <property type="evidence" value="ECO:0007669"/>
    <property type="project" value="UniProtKB-KW"/>
</dbReference>
<evidence type="ECO:0000256" key="6">
    <source>
        <dbReference type="ARBA" id="ARBA00022692"/>
    </source>
</evidence>
<sequence>MTDPSQPTRNSPRSMAAAAMSSGASDLTVVEGGVALADTTFTWVVRLFTALAVLVLFLMGIVIAGQAMPAIHHFGLGFIWGQDWDVPNNIFGALPYIFGTLVSSAIAVLLALPIGTAVAIITSEDFLPDWVRTPIGFTVELLAAIPSVIVGLWGIFVLIPIIQPLGAWLHSVLGWVPLFNTEPSGPGMYVAGVILAIMIIPTIASITREVLRAVPKDLRSASMALGSTRWETIFGVMLPAASSGMIGANLLALGRALGETMAVTMVIGNSPQISSSLFDLASSIPAVLANEFAEAQDGLHISSLMYLALLLFVITLLVNVAAVLLVQVLGQKSS</sequence>
<dbReference type="InterPro" id="IPR011864">
    <property type="entry name" value="Phosphate_PstC"/>
</dbReference>
<keyword evidence="3 9" id="KW-0813">Transport</keyword>
<feature type="transmembrane region" description="Helical" evidence="9">
    <location>
        <begin position="232"/>
        <end position="253"/>
    </location>
</feature>
<evidence type="ECO:0000259" key="11">
    <source>
        <dbReference type="PROSITE" id="PS50928"/>
    </source>
</evidence>
<dbReference type="PANTHER" id="PTHR30425">
    <property type="entry name" value="PHOSPHATE TRANSPORT SYSTEM PERMEASE PROTEIN PST"/>
    <property type="match status" value="1"/>
</dbReference>
<feature type="transmembrane region" description="Helical" evidence="9">
    <location>
        <begin position="47"/>
        <end position="68"/>
    </location>
</feature>
<dbReference type="SUPFAM" id="SSF161098">
    <property type="entry name" value="MetI-like"/>
    <property type="match status" value="1"/>
</dbReference>
<keyword evidence="6 9" id="KW-0812">Transmembrane</keyword>
<dbReference type="PANTHER" id="PTHR30425:SF1">
    <property type="entry name" value="PHOSPHATE TRANSPORT SYSTEM PERMEASE PROTEIN PSTC"/>
    <property type="match status" value="1"/>
</dbReference>
<accession>A0A098TJA8</accession>
<evidence type="ECO:0000256" key="5">
    <source>
        <dbReference type="ARBA" id="ARBA00022592"/>
    </source>
</evidence>
<evidence type="ECO:0000256" key="8">
    <source>
        <dbReference type="ARBA" id="ARBA00023136"/>
    </source>
</evidence>
<name>A0A098TJA8_9CYAN</name>
<dbReference type="InterPro" id="IPR035906">
    <property type="entry name" value="MetI-like_sf"/>
</dbReference>
<protein>
    <recommendedName>
        <fullName evidence="10">Phosphate transport system permease protein</fullName>
    </recommendedName>
</protein>
<comment type="subcellular location">
    <subcellularLocation>
        <location evidence="1 9">Cell membrane</location>
        <topology evidence="1 9">Multi-pass membrane protein</topology>
    </subcellularLocation>
</comment>
<reference evidence="12 13" key="1">
    <citation type="journal article" date="2014" name="Mol. Ecol.">
        <title>Evolution of Synechococcus.</title>
        <authorList>
            <person name="Dvorak P."/>
            <person name="Casamatta D."/>
            <person name="Hasler P."/>
            <person name="Poulickova A."/>
            <person name="Ondrej V."/>
            <person name="Sanges R."/>
        </authorList>
    </citation>
    <scope>NUCLEOTIDE SEQUENCE [LARGE SCALE GENOMIC DNA]</scope>
    <source>
        <strain evidence="12 13">CAUP A 1101</strain>
    </source>
</reference>
<dbReference type="STRING" id="1497020.DO97_11525"/>
<comment type="similarity">
    <text evidence="2 10">Belongs to the binding-protein-dependent transport system permease family. CysTW subfamily.</text>
</comment>
<feature type="transmembrane region" description="Helical" evidence="9">
    <location>
        <begin position="304"/>
        <end position="329"/>
    </location>
</feature>
<feature type="transmembrane region" description="Helical" evidence="9">
    <location>
        <begin position="189"/>
        <end position="211"/>
    </location>
</feature>
<keyword evidence="5 10" id="KW-0592">Phosphate transport</keyword>
<keyword evidence="4 10" id="KW-1003">Cell membrane</keyword>
<organism evidence="12 13">
    <name type="scientific">Neosynechococcus sphagnicola sy1</name>
    <dbReference type="NCBI Taxonomy" id="1497020"/>
    <lineage>
        <taxon>Bacteria</taxon>
        <taxon>Bacillati</taxon>
        <taxon>Cyanobacteriota</taxon>
        <taxon>Cyanophyceae</taxon>
        <taxon>Neosynechococcales</taxon>
        <taxon>Neosynechococcaceae</taxon>
        <taxon>Neosynechococcus</taxon>
    </lineage>
</organism>
<keyword evidence="13" id="KW-1185">Reference proteome</keyword>
<evidence type="ECO:0000256" key="4">
    <source>
        <dbReference type="ARBA" id="ARBA00022475"/>
    </source>
</evidence>
<evidence type="ECO:0000256" key="9">
    <source>
        <dbReference type="RuleBase" id="RU363032"/>
    </source>
</evidence>
<evidence type="ECO:0000313" key="13">
    <source>
        <dbReference type="Proteomes" id="UP000030170"/>
    </source>
</evidence>
<dbReference type="Gene3D" id="1.10.3720.10">
    <property type="entry name" value="MetI-like"/>
    <property type="match status" value="1"/>
</dbReference>
<dbReference type="OrthoDB" id="9785113at2"/>
<evidence type="ECO:0000256" key="2">
    <source>
        <dbReference type="ARBA" id="ARBA00007069"/>
    </source>
</evidence>
<dbReference type="InterPro" id="IPR051124">
    <property type="entry name" value="Phosphate_Transport_Permease"/>
</dbReference>
<evidence type="ECO:0000313" key="12">
    <source>
        <dbReference type="EMBL" id="KGF72179.1"/>
    </source>
</evidence>
<feature type="transmembrane region" description="Helical" evidence="9">
    <location>
        <begin position="141"/>
        <end position="169"/>
    </location>
</feature>
<dbReference type="GO" id="GO:0005315">
    <property type="term" value="F:phosphate transmembrane transporter activity"/>
    <property type="evidence" value="ECO:0007669"/>
    <property type="project" value="InterPro"/>
</dbReference>
<dbReference type="RefSeq" id="WP_036534563.1">
    <property type="nucleotide sequence ID" value="NZ_JJML01000034.1"/>
</dbReference>
<dbReference type="Pfam" id="PF00528">
    <property type="entry name" value="BPD_transp_1"/>
    <property type="match status" value="1"/>
</dbReference>
<comment type="caution">
    <text evidence="12">The sequence shown here is derived from an EMBL/GenBank/DDBJ whole genome shotgun (WGS) entry which is preliminary data.</text>
</comment>
<dbReference type="EMBL" id="JJML01000034">
    <property type="protein sequence ID" value="KGF72179.1"/>
    <property type="molecule type" value="Genomic_DNA"/>
</dbReference>
<dbReference type="InterPro" id="IPR000515">
    <property type="entry name" value="MetI-like"/>
</dbReference>
<feature type="domain" description="ABC transmembrane type-1" evidence="11">
    <location>
        <begin position="97"/>
        <end position="322"/>
    </location>
</feature>
<dbReference type="Proteomes" id="UP000030170">
    <property type="component" value="Unassembled WGS sequence"/>
</dbReference>
<dbReference type="CDD" id="cd06261">
    <property type="entry name" value="TM_PBP2"/>
    <property type="match status" value="1"/>
</dbReference>
<evidence type="ECO:0000256" key="3">
    <source>
        <dbReference type="ARBA" id="ARBA00022448"/>
    </source>
</evidence>
<comment type="function">
    <text evidence="10">Part of the binding-protein-dependent transport system for phosphate; probably responsible for the translocation of the substrate across the membrane.</text>
</comment>
<gene>
    <name evidence="12" type="ORF">DO97_11525</name>
</gene>
<dbReference type="GO" id="GO:0005886">
    <property type="term" value="C:plasma membrane"/>
    <property type="evidence" value="ECO:0007669"/>
    <property type="project" value="UniProtKB-SubCell"/>
</dbReference>
<proteinExistence type="inferred from homology"/>
<keyword evidence="8 9" id="KW-0472">Membrane</keyword>
<dbReference type="AlphaFoldDB" id="A0A098TJA8"/>
<dbReference type="NCBIfam" id="TIGR02138">
    <property type="entry name" value="phosphate_pstC"/>
    <property type="match status" value="1"/>
</dbReference>
<evidence type="ECO:0000256" key="10">
    <source>
        <dbReference type="RuleBase" id="RU363054"/>
    </source>
</evidence>